<evidence type="ECO:0000313" key="9">
    <source>
        <dbReference type="Proteomes" id="UP000593601"/>
    </source>
</evidence>
<evidence type="ECO:0000256" key="3">
    <source>
        <dbReference type="ARBA" id="ARBA00022691"/>
    </source>
</evidence>
<evidence type="ECO:0000313" key="8">
    <source>
        <dbReference type="EMBL" id="QOV18081.1"/>
    </source>
</evidence>
<dbReference type="EMBL" id="CP063304">
    <property type="protein sequence ID" value="QOV18081.1"/>
    <property type="molecule type" value="Genomic_DNA"/>
</dbReference>
<dbReference type="Pfam" id="PF04055">
    <property type="entry name" value="Radical_SAM"/>
    <property type="match status" value="1"/>
</dbReference>
<organism evidence="8 9">
    <name type="scientific">Blautia liquoris</name>
    <dbReference type="NCBI Taxonomy" id="2779518"/>
    <lineage>
        <taxon>Bacteria</taxon>
        <taxon>Bacillati</taxon>
        <taxon>Bacillota</taxon>
        <taxon>Clostridia</taxon>
        <taxon>Lachnospirales</taxon>
        <taxon>Lachnospiraceae</taxon>
        <taxon>Blautia</taxon>
    </lineage>
</organism>
<gene>
    <name evidence="8" type="ORF">INP51_08420</name>
</gene>
<dbReference type="GO" id="GO:0046872">
    <property type="term" value="F:metal ion binding"/>
    <property type="evidence" value="ECO:0007669"/>
    <property type="project" value="UniProtKB-KW"/>
</dbReference>
<comment type="cofactor">
    <cofactor evidence="1">
        <name>[4Fe-4S] cluster</name>
        <dbReference type="ChEBI" id="CHEBI:49883"/>
    </cofactor>
</comment>
<dbReference type="SUPFAM" id="SSF102114">
    <property type="entry name" value="Radical SAM enzymes"/>
    <property type="match status" value="1"/>
</dbReference>
<evidence type="ECO:0000256" key="5">
    <source>
        <dbReference type="ARBA" id="ARBA00023004"/>
    </source>
</evidence>
<name>A0A7M2RDM2_9FIRM</name>
<keyword evidence="2" id="KW-0004">4Fe-4S</keyword>
<dbReference type="KEGG" id="bliq:INP51_08420"/>
<reference evidence="8 9" key="1">
    <citation type="submission" date="2020-10" db="EMBL/GenBank/DDBJ databases">
        <title>Blautia liquoris sp.nov., isolated from the mud in a fermentation cellar used for the production of Chinese strong-flavoured liquor.</title>
        <authorList>
            <person name="Lu L."/>
        </authorList>
    </citation>
    <scope>NUCLEOTIDE SEQUENCE [LARGE SCALE GENOMIC DNA]</scope>
    <source>
        <strain evidence="8 9">LZLJ-3</strain>
    </source>
</reference>
<evidence type="ECO:0000259" key="7">
    <source>
        <dbReference type="PROSITE" id="PS51918"/>
    </source>
</evidence>
<evidence type="ECO:0000256" key="1">
    <source>
        <dbReference type="ARBA" id="ARBA00001966"/>
    </source>
</evidence>
<keyword evidence="9" id="KW-1185">Reference proteome</keyword>
<dbReference type="SFLD" id="SFLDS00029">
    <property type="entry name" value="Radical_SAM"/>
    <property type="match status" value="1"/>
</dbReference>
<dbReference type="PANTHER" id="PTHR30352:SF5">
    <property type="entry name" value="PYRUVATE FORMATE-LYASE 1-ACTIVATING ENZYME"/>
    <property type="match status" value="1"/>
</dbReference>
<protein>
    <submittedName>
        <fullName evidence="8">Anaerobic ribonucleoside-triphosphate reductase activating protein</fullName>
    </submittedName>
</protein>
<dbReference type="InterPro" id="IPR013785">
    <property type="entry name" value="Aldolase_TIM"/>
</dbReference>
<dbReference type="GO" id="GO:0003824">
    <property type="term" value="F:catalytic activity"/>
    <property type="evidence" value="ECO:0007669"/>
    <property type="project" value="InterPro"/>
</dbReference>
<evidence type="ECO:0000256" key="2">
    <source>
        <dbReference type="ARBA" id="ARBA00022485"/>
    </source>
</evidence>
<keyword evidence="3" id="KW-0949">S-adenosyl-L-methionine</keyword>
<dbReference type="InterPro" id="IPR012840">
    <property type="entry name" value="NrdG2"/>
</dbReference>
<dbReference type="InterPro" id="IPR007197">
    <property type="entry name" value="rSAM"/>
</dbReference>
<dbReference type="SFLD" id="SFLDG01094">
    <property type="entry name" value="Uncharacterised_Radical_SAM_Su"/>
    <property type="match status" value="1"/>
</dbReference>
<feature type="domain" description="Radical SAM core" evidence="7">
    <location>
        <begin position="12"/>
        <end position="230"/>
    </location>
</feature>
<dbReference type="Proteomes" id="UP000593601">
    <property type="component" value="Chromosome"/>
</dbReference>
<dbReference type="InterPro" id="IPR058240">
    <property type="entry name" value="rSAM_sf"/>
</dbReference>
<dbReference type="InterPro" id="IPR034457">
    <property type="entry name" value="Organic_radical-activating"/>
</dbReference>
<evidence type="ECO:0000256" key="6">
    <source>
        <dbReference type="ARBA" id="ARBA00023014"/>
    </source>
</evidence>
<keyword evidence="6" id="KW-0411">Iron-sulfur</keyword>
<dbReference type="CDD" id="cd01335">
    <property type="entry name" value="Radical_SAM"/>
    <property type="match status" value="1"/>
</dbReference>
<keyword evidence="5" id="KW-0408">Iron</keyword>
<dbReference type="GO" id="GO:0051539">
    <property type="term" value="F:4 iron, 4 sulfur cluster binding"/>
    <property type="evidence" value="ECO:0007669"/>
    <property type="project" value="UniProtKB-KW"/>
</dbReference>
<proteinExistence type="predicted"/>
<dbReference type="PROSITE" id="PS51918">
    <property type="entry name" value="RADICAL_SAM"/>
    <property type="match status" value="1"/>
</dbReference>
<dbReference type="NCBIfam" id="TIGR02495">
    <property type="entry name" value="NrdG2"/>
    <property type="match status" value="1"/>
</dbReference>
<dbReference type="PANTHER" id="PTHR30352">
    <property type="entry name" value="PYRUVATE FORMATE-LYASE-ACTIVATING ENZYME"/>
    <property type="match status" value="1"/>
</dbReference>
<keyword evidence="4" id="KW-0479">Metal-binding</keyword>
<dbReference type="Gene3D" id="3.20.20.70">
    <property type="entry name" value="Aldolase class I"/>
    <property type="match status" value="1"/>
</dbReference>
<evidence type="ECO:0000256" key="4">
    <source>
        <dbReference type="ARBA" id="ARBA00022723"/>
    </source>
</evidence>
<sequence>MLIGGIQKLSLLDYPEKMCCTIFTIGCDYRCPFCHNSSILAHGPENNLIPKEDVLKFLRTRKGLLDGVCITGGEPLLQPGLEDFMREIKSLGFLVKLDTNGSYPERLKNIVNDGLVDYVAMDVKNSPAKYGKTVGIEPFDVMPIRESINFLLTDAVPYEFRTTVVKEFHTDKDLVELANWIQGTKHYYLQSFKDSGDVLKDGLHSYMEEEMQGFLEKIQPVIPSVELRGI</sequence>
<dbReference type="AlphaFoldDB" id="A0A7M2RDM2"/>
<accession>A0A7M2RDM2</accession>